<evidence type="ECO:0000313" key="3">
    <source>
        <dbReference type="EMBL" id="RLN11197.1"/>
    </source>
</evidence>
<protein>
    <recommendedName>
        <fullName evidence="2">Aminotransferase-like plant mobile domain-containing protein</fullName>
    </recommendedName>
</protein>
<evidence type="ECO:0000256" key="1">
    <source>
        <dbReference type="SAM" id="MobiDB-lite"/>
    </source>
</evidence>
<sequence length="302" mass="34331">MATEIQSDVDSHPSPTIDTINTTKDGDNIRGDLKKNELTINKLRNIIIDSATVDDDFKRAFVLFTIGVILAPTTKHFVHSSYLPLVRDVSQIWKFNCGEFTLNNLLEATHTYKEKGSGNISGNLALLQFWYWERIVPNAKYAVNYEPIKPPLMARWEDNNARRRWLAYSHDKLDEGTLVLRPGYGTTQSKNKTTEPPSIPTREGSGGRMPERQQGVTKRQREILKSLAKDARTDIGLEMDKRLLQIEHIFDKKIIAQNEELAKLKKDKRMEGRVSGIEDDIAEMQTDIKVTSIRGVIVLVAI</sequence>
<dbReference type="Proteomes" id="UP000275267">
    <property type="component" value="Unassembled WGS sequence"/>
</dbReference>
<dbReference type="Pfam" id="PF10536">
    <property type="entry name" value="PMD"/>
    <property type="match status" value="1"/>
</dbReference>
<dbReference type="OrthoDB" id="695768at2759"/>
<feature type="compositionally biased region" description="Polar residues" evidence="1">
    <location>
        <begin position="185"/>
        <end position="196"/>
    </location>
</feature>
<keyword evidence="4" id="KW-1185">Reference proteome</keyword>
<name>A0A3L6RW78_PANMI</name>
<dbReference type="AlphaFoldDB" id="A0A3L6RW78"/>
<feature type="region of interest" description="Disordered" evidence="1">
    <location>
        <begin position="179"/>
        <end position="219"/>
    </location>
</feature>
<organism evidence="3 4">
    <name type="scientific">Panicum miliaceum</name>
    <name type="common">Proso millet</name>
    <name type="synonym">Broomcorn millet</name>
    <dbReference type="NCBI Taxonomy" id="4540"/>
    <lineage>
        <taxon>Eukaryota</taxon>
        <taxon>Viridiplantae</taxon>
        <taxon>Streptophyta</taxon>
        <taxon>Embryophyta</taxon>
        <taxon>Tracheophyta</taxon>
        <taxon>Spermatophyta</taxon>
        <taxon>Magnoliopsida</taxon>
        <taxon>Liliopsida</taxon>
        <taxon>Poales</taxon>
        <taxon>Poaceae</taxon>
        <taxon>PACMAD clade</taxon>
        <taxon>Panicoideae</taxon>
        <taxon>Panicodae</taxon>
        <taxon>Paniceae</taxon>
        <taxon>Panicinae</taxon>
        <taxon>Panicum</taxon>
        <taxon>Panicum sect. Panicum</taxon>
    </lineage>
</organism>
<reference evidence="4" key="1">
    <citation type="journal article" date="2019" name="Nat. Commun.">
        <title>The genome of broomcorn millet.</title>
        <authorList>
            <person name="Zou C."/>
            <person name="Miki D."/>
            <person name="Li D."/>
            <person name="Tang Q."/>
            <person name="Xiao L."/>
            <person name="Rajput S."/>
            <person name="Deng P."/>
            <person name="Jia W."/>
            <person name="Huang R."/>
            <person name="Zhang M."/>
            <person name="Sun Y."/>
            <person name="Hu J."/>
            <person name="Fu X."/>
            <person name="Schnable P.S."/>
            <person name="Li F."/>
            <person name="Zhang H."/>
            <person name="Feng B."/>
            <person name="Zhu X."/>
            <person name="Liu R."/>
            <person name="Schnable J.C."/>
            <person name="Zhu J.-K."/>
            <person name="Zhang H."/>
        </authorList>
    </citation>
    <scope>NUCLEOTIDE SEQUENCE [LARGE SCALE GENOMIC DNA]</scope>
</reference>
<evidence type="ECO:0000259" key="2">
    <source>
        <dbReference type="Pfam" id="PF10536"/>
    </source>
</evidence>
<accession>A0A3L6RW78</accession>
<dbReference type="PANTHER" id="PTHR34835">
    <property type="entry name" value="OS07G0283600 PROTEIN-RELATED"/>
    <property type="match status" value="1"/>
</dbReference>
<dbReference type="PANTHER" id="PTHR34835:SF34">
    <property type="entry name" value="OS08G0555500 PROTEIN"/>
    <property type="match status" value="1"/>
</dbReference>
<evidence type="ECO:0000313" key="4">
    <source>
        <dbReference type="Proteomes" id="UP000275267"/>
    </source>
</evidence>
<comment type="caution">
    <text evidence="3">The sequence shown here is derived from an EMBL/GenBank/DDBJ whole genome shotgun (WGS) entry which is preliminary data.</text>
</comment>
<dbReference type="EMBL" id="PQIB02000006">
    <property type="protein sequence ID" value="RLN11197.1"/>
    <property type="molecule type" value="Genomic_DNA"/>
</dbReference>
<dbReference type="InterPro" id="IPR019557">
    <property type="entry name" value="AminoTfrase-like_pln_mobile"/>
</dbReference>
<feature type="region of interest" description="Disordered" evidence="1">
    <location>
        <begin position="1"/>
        <end position="23"/>
    </location>
</feature>
<feature type="domain" description="Aminotransferase-like plant mobile" evidence="2">
    <location>
        <begin position="57"/>
        <end position="174"/>
    </location>
</feature>
<gene>
    <name evidence="3" type="ORF">C2845_PM09G12410</name>
</gene>
<dbReference type="STRING" id="4540.A0A3L6RW78"/>
<proteinExistence type="predicted"/>